<comment type="similarity">
    <text evidence="1 7">Belongs to the universal ribosomal protein uL18 family.</text>
</comment>
<evidence type="ECO:0000256" key="4">
    <source>
        <dbReference type="ARBA" id="ARBA00022980"/>
    </source>
</evidence>
<dbReference type="PANTHER" id="PTHR12899:SF3">
    <property type="entry name" value="LARGE RIBOSOMAL SUBUNIT PROTEIN UL18M"/>
    <property type="match status" value="1"/>
</dbReference>
<dbReference type="CDD" id="cd00432">
    <property type="entry name" value="Ribosomal_L18_L5e"/>
    <property type="match status" value="1"/>
</dbReference>
<protein>
    <recommendedName>
        <fullName evidence="6 7">Large ribosomal subunit protein uL18</fullName>
    </recommendedName>
</protein>
<dbReference type="Pfam" id="PF00861">
    <property type="entry name" value="Ribosomal_L18p"/>
    <property type="match status" value="1"/>
</dbReference>
<evidence type="ECO:0000256" key="3">
    <source>
        <dbReference type="ARBA" id="ARBA00022884"/>
    </source>
</evidence>
<dbReference type="FunFam" id="3.30.420.100:FF:000001">
    <property type="entry name" value="50S ribosomal protein L18"/>
    <property type="match status" value="1"/>
</dbReference>
<accession>A0A0H4T787</accession>
<dbReference type="SUPFAM" id="SSF53137">
    <property type="entry name" value="Translational machinery components"/>
    <property type="match status" value="1"/>
</dbReference>
<dbReference type="PANTHER" id="PTHR12899">
    <property type="entry name" value="39S RIBOSOMAL PROTEIN L18, MITOCHONDRIAL"/>
    <property type="match status" value="1"/>
</dbReference>
<dbReference type="InterPro" id="IPR004389">
    <property type="entry name" value="Ribosomal_uL18_bac-type"/>
</dbReference>
<dbReference type="Gene3D" id="3.30.420.100">
    <property type="match status" value="1"/>
</dbReference>
<dbReference type="InterPro" id="IPR005484">
    <property type="entry name" value="Ribosomal_uL18_bac/plant/anim"/>
</dbReference>
<dbReference type="GO" id="GO:0008097">
    <property type="term" value="F:5S rRNA binding"/>
    <property type="evidence" value="ECO:0007669"/>
    <property type="project" value="TreeGrafter"/>
</dbReference>
<evidence type="ECO:0000256" key="1">
    <source>
        <dbReference type="ARBA" id="ARBA00007116"/>
    </source>
</evidence>
<dbReference type="GO" id="GO:0006412">
    <property type="term" value="P:translation"/>
    <property type="evidence" value="ECO:0007669"/>
    <property type="project" value="UniProtKB-UniRule"/>
</dbReference>
<reference evidence="8" key="1">
    <citation type="journal article" date="2015" name="ISME J.">
        <title>Aquifer environment selects for microbial species cohorts in sediment and groundwater.</title>
        <authorList>
            <person name="Hug L.A."/>
            <person name="Thomas B.C."/>
            <person name="Brown C.T."/>
            <person name="Frischkorn K.R."/>
            <person name="Williams K.H."/>
            <person name="Tringe S.G."/>
            <person name="Banfield J.F."/>
        </authorList>
    </citation>
    <scope>NUCLEOTIDE SEQUENCE</scope>
</reference>
<gene>
    <name evidence="7" type="primary">rplR</name>
</gene>
<dbReference type="InterPro" id="IPR057268">
    <property type="entry name" value="Ribosomal_L18"/>
</dbReference>
<keyword evidence="4 7" id="KW-0689">Ribosomal protein</keyword>
<name>A0A0H4T787_9BACT</name>
<dbReference type="AlphaFoldDB" id="A0A0H4T787"/>
<evidence type="ECO:0000256" key="6">
    <source>
        <dbReference type="ARBA" id="ARBA00035197"/>
    </source>
</evidence>
<proteinExistence type="inferred from homology"/>
<sequence>MNANFKLMQRKKRRKNIRAKVKGTALRPRLAVFKSNTHFWVQFINDEKGQTLATASDIKLAKSTITKKTKTQIAFLVGELAAKNAKAKKISKVIFDRGGYKYHGRVKAFAGGARKAGLEF</sequence>
<evidence type="ECO:0000313" key="8">
    <source>
        <dbReference type="EMBL" id="AKQ03641.1"/>
    </source>
</evidence>
<keyword evidence="5 7" id="KW-0687">Ribonucleoprotein</keyword>
<dbReference type="GO" id="GO:0022625">
    <property type="term" value="C:cytosolic large ribosomal subunit"/>
    <property type="evidence" value="ECO:0007669"/>
    <property type="project" value="TreeGrafter"/>
</dbReference>
<dbReference type="GO" id="GO:0003735">
    <property type="term" value="F:structural constituent of ribosome"/>
    <property type="evidence" value="ECO:0007669"/>
    <property type="project" value="InterPro"/>
</dbReference>
<dbReference type="EMBL" id="KT007018">
    <property type="protein sequence ID" value="AKQ03641.1"/>
    <property type="molecule type" value="Genomic_DNA"/>
</dbReference>
<organism evidence="8">
    <name type="scientific">uncultured Berkelbacteria bacterium Rifle_16ft_4_minimus_38443</name>
    <dbReference type="NCBI Taxonomy" id="1665092"/>
    <lineage>
        <taxon>Bacteria</taxon>
        <taxon>Candidatus Berkelbacteria</taxon>
        <taxon>environmental samples</taxon>
    </lineage>
</organism>
<keyword evidence="3 7" id="KW-0694">RNA-binding</keyword>
<comment type="subunit">
    <text evidence="7">Part of the 50S ribosomal subunit; part of the 5S rRNA/L5/L18/L25 subcomplex. Contacts the 5S and 23S rRNAs.</text>
</comment>
<comment type="function">
    <text evidence="7">This is one of the proteins that bind and probably mediate the attachment of the 5S RNA into the large ribosomal subunit, where it forms part of the central protuberance.</text>
</comment>
<evidence type="ECO:0000256" key="7">
    <source>
        <dbReference type="HAMAP-Rule" id="MF_01337"/>
    </source>
</evidence>
<dbReference type="HAMAP" id="MF_01337_B">
    <property type="entry name" value="Ribosomal_uL18_B"/>
    <property type="match status" value="1"/>
</dbReference>
<evidence type="ECO:0000256" key="2">
    <source>
        <dbReference type="ARBA" id="ARBA00022730"/>
    </source>
</evidence>
<evidence type="ECO:0000256" key="5">
    <source>
        <dbReference type="ARBA" id="ARBA00023274"/>
    </source>
</evidence>
<keyword evidence="2 7" id="KW-0699">rRNA-binding</keyword>
<dbReference type="NCBIfam" id="TIGR00060">
    <property type="entry name" value="L18_bact"/>
    <property type="match status" value="1"/>
</dbReference>